<keyword evidence="3" id="KW-1185">Reference proteome</keyword>
<evidence type="ECO:0000256" key="1">
    <source>
        <dbReference type="SAM" id="Phobius"/>
    </source>
</evidence>
<evidence type="ECO:0000313" key="3">
    <source>
        <dbReference type="Proteomes" id="UP000295500"/>
    </source>
</evidence>
<dbReference type="RefSeq" id="WP_133528911.1">
    <property type="nucleotide sequence ID" value="NZ_SNXO01000029.1"/>
</dbReference>
<dbReference type="Proteomes" id="UP000295500">
    <property type="component" value="Unassembled WGS sequence"/>
</dbReference>
<keyword evidence="1" id="KW-0472">Membrane</keyword>
<comment type="caution">
    <text evidence="2">The sequence shown here is derived from an EMBL/GenBank/DDBJ whole genome shotgun (WGS) entry which is preliminary data.</text>
</comment>
<accession>A0A4R6PY19</accession>
<feature type="transmembrane region" description="Helical" evidence="1">
    <location>
        <begin position="35"/>
        <end position="53"/>
    </location>
</feature>
<reference evidence="2 3" key="1">
    <citation type="submission" date="2019-03" db="EMBL/GenBank/DDBJ databases">
        <title>Genomic Encyclopedia of Type Strains, Phase IV (KMG-IV): sequencing the most valuable type-strain genomes for metagenomic binning, comparative biology and taxonomic classification.</title>
        <authorList>
            <person name="Goeker M."/>
        </authorList>
    </citation>
    <scope>NUCLEOTIDE SEQUENCE [LARGE SCALE GENOMIC DNA]</scope>
    <source>
        <strain evidence="2 3">DSM 28287</strain>
    </source>
</reference>
<protein>
    <submittedName>
        <fullName evidence="2">Uncharacterized protein</fullName>
    </submittedName>
</protein>
<evidence type="ECO:0000313" key="2">
    <source>
        <dbReference type="EMBL" id="TDP51853.1"/>
    </source>
</evidence>
<sequence>MDKKILVTILILLQTGMMVVLVVVANRYNLWICDVLAFCDVLSAIGIKIIGCASSKEVKREK</sequence>
<organism evidence="2 3">
    <name type="scientific">Aminicella lysinilytica</name>
    <dbReference type="NCBI Taxonomy" id="433323"/>
    <lineage>
        <taxon>Bacteria</taxon>
        <taxon>Bacillati</taxon>
        <taxon>Bacillota</taxon>
        <taxon>Clostridia</taxon>
        <taxon>Peptostreptococcales</taxon>
        <taxon>Anaerovoracaceae</taxon>
        <taxon>Aminicella</taxon>
    </lineage>
</organism>
<dbReference type="EMBL" id="SNXO01000029">
    <property type="protein sequence ID" value="TDP51853.1"/>
    <property type="molecule type" value="Genomic_DNA"/>
</dbReference>
<gene>
    <name evidence="2" type="ORF">EV211_12931</name>
</gene>
<name>A0A4R6PY19_9FIRM</name>
<dbReference type="AlphaFoldDB" id="A0A4R6PY19"/>
<proteinExistence type="predicted"/>
<keyword evidence="1" id="KW-1133">Transmembrane helix</keyword>
<keyword evidence="1" id="KW-0812">Transmembrane</keyword>